<feature type="compositionally biased region" description="Polar residues" evidence="1">
    <location>
        <begin position="33"/>
        <end position="45"/>
    </location>
</feature>
<evidence type="ECO:0000313" key="2">
    <source>
        <dbReference type="EMBL" id="QSQ26831.1"/>
    </source>
</evidence>
<feature type="compositionally biased region" description="Gly residues" evidence="1">
    <location>
        <begin position="54"/>
        <end position="63"/>
    </location>
</feature>
<proteinExistence type="predicted"/>
<reference evidence="2 3" key="1">
    <citation type="submission" date="2021-02" db="EMBL/GenBank/DDBJ databases">
        <title>De Novo genome assembly of isolated myxobacteria.</title>
        <authorList>
            <person name="Stevens D.C."/>
        </authorList>
    </citation>
    <scope>NUCLEOTIDE SEQUENCE [LARGE SCALE GENOMIC DNA]</scope>
    <source>
        <strain evidence="3">SCPEA02</strain>
    </source>
</reference>
<dbReference type="RefSeq" id="WP_206728373.1">
    <property type="nucleotide sequence ID" value="NZ_CP071090.1"/>
</dbReference>
<dbReference type="Proteomes" id="UP000662747">
    <property type="component" value="Chromosome"/>
</dbReference>
<sequence length="63" mass="6130">MDFRKLFHVLVIGGAMSGGATACGDEAPPAKVQDQTSGDAGTQSHAGADAGSDEPGGGGVQGW</sequence>
<evidence type="ECO:0000313" key="3">
    <source>
        <dbReference type="Proteomes" id="UP000662747"/>
    </source>
</evidence>
<accession>A0ABX7P8Q0</accession>
<keyword evidence="3" id="KW-1185">Reference proteome</keyword>
<feature type="region of interest" description="Disordered" evidence="1">
    <location>
        <begin position="18"/>
        <end position="63"/>
    </location>
</feature>
<evidence type="ECO:0008006" key="4">
    <source>
        <dbReference type="Google" id="ProtNLM"/>
    </source>
</evidence>
<dbReference type="EMBL" id="CP071090">
    <property type="protein sequence ID" value="QSQ26831.1"/>
    <property type="molecule type" value="Genomic_DNA"/>
</dbReference>
<name>A0ABX7P8Q0_9BACT</name>
<protein>
    <recommendedName>
        <fullName evidence="4">Lipoprotein</fullName>
    </recommendedName>
</protein>
<gene>
    <name evidence="2" type="ORF">JY651_18780</name>
</gene>
<organism evidence="2 3">
    <name type="scientific">Pyxidicoccus parkwayensis</name>
    <dbReference type="NCBI Taxonomy" id="2813578"/>
    <lineage>
        <taxon>Bacteria</taxon>
        <taxon>Pseudomonadati</taxon>
        <taxon>Myxococcota</taxon>
        <taxon>Myxococcia</taxon>
        <taxon>Myxococcales</taxon>
        <taxon>Cystobacterineae</taxon>
        <taxon>Myxococcaceae</taxon>
        <taxon>Pyxidicoccus</taxon>
    </lineage>
</organism>
<dbReference type="PROSITE" id="PS51257">
    <property type="entry name" value="PROKAR_LIPOPROTEIN"/>
    <property type="match status" value="1"/>
</dbReference>
<evidence type="ECO:0000256" key="1">
    <source>
        <dbReference type="SAM" id="MobiDB-lite"/>
    </source>
</evidence>